<evidence type="ECO:0000256" key="7">
    <source>
        <dbReference type="PROSITE-ProRule" id="PRU00104"/>
    </source>
</evidence>
<dbReference type="InterPro" id="IPR000569">
    <property type="entry name" value="HECT_dom"/>
</dbReference>
<accession>A0AAN9TX09</accession>
<evidence type="ECO:0000256" key="5">
    <source>
        <dbReference type="ARBA" id="ARBA00022679"/>
    </source>
</evidence>
<dbReference type="Gene3D" id="3.30.2410.10">
    <property type="entry name" value="Hect, E3 ligase catalytic domain"/>
    <property type="match status" value="1"/>
</dbReference>
<dbReference type="PANTHER" id="PTHR45700">
    <property type="entry name" value="UBIQUITIN-PROTEIN LIGASE E3C"/>
    <property type="match status" value="1"/>
</dbReference>
<dbReference type="EC" id="2.3.2.26" evidence="3"/>
<dbReference type="GO" id="GO:0009966">
    <property type="term" value="P:regulation of signal transduction"/>
    <property type="evidence" value="ECO:0007669"/>
    <property type="project" value="UniProtKB-ARBA"/>
</dbReference>
<dbReference type="Gene3D" id="6.10.130.10">
    <property type="entry name" value="Ubiquitin-protein ligase E3A, N-terminal zinc-binding domain (AZUL)"/>
    <property type="match status" value="1"/>
</dbReference>
<dbReference type="AlphaFoldDB" id="A0AAN9TX09"/>
<keyword evidence="12" id="KW-1185">Reference proteome</keyword>
<dbReference type="SMART" id="SM00119">
    <property type="entry name" value="HECTc"/>
    <property type="match status" value="1"/>
</dbReference>
<dbReference type="SUPFAM" id="SSF56204">
    <property type="entry name" value="Hect, E3 ligase catalytic domain"/>
    <property type="match status" value="1"/>
</dbReference>
<evidence type="ECO:0000256" key="1">
    <source>
        <dbReference type="ARBA" id="ARBA00000885"/>
    </source>
</evidence>
<protein>
    <recommendedName>
        <fullName evidence="3">HECT-type E3 ubiquitin transferase</fullName>
        <ecNumber evidence="3">2.3.2.26</ecNumber>
    </recommendedName>
</protein>
<dbReference type="InterPro" id="IPR042556">
    <property type="entry name" value="AZUL_sf"/>
</dbReference>
<dbReference type="Pfam" id="PF10545">
    <property type="entry name" value="MADF_DNA_bdg"/>
    <property type="match status" value="1"/>
</dbReference>
<comment type="catalytic activity">
    <reaction evidence="1">
        <text>S-ubiquitinyl-[E2 ubiquitin-conjugating enzyme]-L-cysteine + [acceptor protein]-L-lysine = [E2 ubiquitin-conjugating enzyme]-L-cysteine + N(6)-ubiquitinyl-[acceptor protein]-L-lysine.</text>
        <dbReference type="EC" id="2.3.2.26"/>
    </reaction>
</comment>
<dbReference type="Gene3D" id="3.90.1750.10">
    <property type="entry name" value="Hect, E3 ligase catalytic domains"/>
    <property type="match status" value="1"/>
</dbReference>
<evidence type="ECO:0000259" key="10">
    <source>
        <dbReference type="PROSITE" id="PS51029"/>
    </source>
</evidence>
<comment type="subcellular location">
    <subcellularLocation>
        <location evidence="2">Cytoplasm</location>
    </subcellularLocation>
</comment>
<evidence type="ECO:0000256" key="6">
    <source>
        <dbReference type="ARBA" id="ARBA00022786"/>
    </source>
</evidence>
<dbReference type="PANTHER" id="PTHR45700:SF8">
    <property type="entry name" value="HECT-TYPE E3 UBIQUITIN TRANSFERASE"/>
    <property type="match status" value="1"/>
</dbReference>
<keyword evidence="6 7" id="KW-0833">Ubl conjugation pathway</keyword>
<feature type="region of interest" description="Disordered" evidence="8">
    <location>
        <begin position="338"/>
        <end position="367"/>
    </location>
</feature>
<dbReference type="Pfam" id="PF00632">
    <property type="entry name" value="HECT"/>
    <property type="match status" value="1"/>
</dbReference>
<comment type="caution">
    <text evidence="11">The sequence shown here is derived from an EMBL/GenBank/DDBJ whole genome shotgun (WGS) entry which is preliminary data.</text>
</comment>
<dbReference type="FunFam" id="3.30.2410.10:FF:000003">
    <property type="entry name" value="probable E3 ubiquitin-protein ligase HERC4 isoform X1"/>
    <property type="match status" value="1"/>
</dbReference>
<name>A0AAN9TX09_9HEMI</name>
<dbReference type="InterPro" id="IPR035983">
    <property type="entry name" value="Hect_E3_ubiquitin_ligase"/>
</dbReference>
<feature type="domain" description="HECT" evidence="9">
    <location>
        <begin position="806"/>
        <end position="1135"/>
    </location>
</feature>
<evidence type="ECO:0000313" key="11">
    <source>
        <dbReference type="EMBL" id="KAK7604651.1"/>
    </source>
</evidence>
<dbReference type="Proteomes" id="UP001367676">
    <property type="component" value="Unassembled WGS sequence"/>
</dbReference>
<reference evidence="11 12" key="1">
    <citation type="submission" date="2024-03" db="EMBL/GenBank/DDBJ databases">
        <title>Adaptation during the transition from Ophiocordyceps entomopathogen to insect associate is accompanied by gene loss and intensified selection.</title>
        <authorList>
            <person name="Ward C.M."/>
            <person name="Onetto C.A."/>
            <person name="Borneman A.R."/>
        </authorList>
    </citation>
    <scope>NUCLEOTIDE SEQUENCE [LARGE SCALE GENOMIC DNA]</scope>
    <source>
        <strain evidence="11">AWRI1</strain>
        <tissue evidence="11">Single Adult Female</tissue>
    </source>
</reference>
<dbReference type="InterPro" id="IPR032353">
    <property type="entry name" value="AZUL"/>
</dbReference>
<dbReference type="InterPro" id="IPR044611">
    <property type="entry name" value="E3A/B/C-like"/>
</dbReference>
<proteinExistence type="predicted"/>
<dbReference type="GO" id="GO:0061630">
    <property type="term" value="F:ubiquitin protein ligase activity"/>
    <property type="evidence" value="ECO:0007669"/>
    <property type="project" value="UniProtKB-EC"/>
</dbReference>
<evidence type="ECO:0000256" key="2">
    <source>
        <dbReference type="ARBA" id="ARBA00004496"/>
    </source>
</evidence>
<evidence type="ECO:0000259" key="9">
    <source>
        <dbReference type="PROSITE" id="PS50237"/>
    </source>
</evidence>
<organism evidence="11 12">
    <name type="scientific">Parthenolecanium corni</name>
    <dbReference type="NCBI Taxonomy" id="536013"/>
    <lineage>
        <taxon>Eukaryota</taxon>
        <taxon>Metazoa</taxon>
        <taxon>Ecdysozoa</taxon>
        <taxon>Arthropoda</taxon>
        <taxon>Hexapoda</taxon>
        <taxon>Insecta</taxon>
        <taxon>Pterygota</taxon>
        <taxon>Neoptera</taxon>
        <taxon>Paraneoptera</taxon>
        <taxon>Hemiptera</taxon>
        <taxon>Sternorrhyncha</taxon>
        <taxon>Coccoidea</taxon>
        <taxon>Coccidae</taxon>
        <taxon>Parthenolecanium</taxon>
    </lineage>
</organism>
<evidence type="ECO:0000256" key="3">
    <source>
        <dbReference type="ARBA" id="ARBA00012485"/>
    </source>
</evidence>
<keyword evidence="5" id="KW-0808">Transferase</keyword>
<dbReference type="FunFam" id="3.30.2160.10:FF:000004">
    <property type="entry name" value="probable E3 ubiquitin-protein ligase HERC4 isoform X1"/>
    <property type="match status" value="1"/>
</dbReference>
<feature type="active site" description="Glycyl thioester intermediate" evidence="7">
    <location>
        <position position="1103"/>
    </location>
</feature>
<dbReference type="GO" id="GO:0005737">
    <property type="term" value="C:cytoplasm"/>
    <property type="evidence" value="ECO:0007669"/>
    <property type="project" value="UniProtKB-SubCell"/>
</dbReference>
<evidence type="ECO:0000256" key="8">
    <source>
        <dbReference type="SAM" id="MobiDB-lite"/>
    </source>
</evidence>
<dbReference type="GO" id="GO:0000209">
    <property type="term" value="P:protein polyubiquitination"/>
    <property type="evidence" value="ECO:0007669"/>
    <property type="project" value="InterPro"/>
</dbReference>
<dbReference type="Gene3D" id="3.30.2160.10">
    <property type="entry name" value="Hect, E3 ligase catalytic domain"/>
    <property type="match status" value="1"/>
</dbReference>
<dbReference type="SMART" id="SM00595">
    <property type="entry name" value="MADF"/>
    <property type="match status" value="1"/>
</dbReference>
<evidence type="ECO:0000313" key="12">
    <source>
        <dbReference type="Proteomes" id="UP001367676"/>
    </source>
</evidence>
<gene>
    <name evidence="11" type="ORF">V9T40_005837</name>
</gene>
<dbReference type="CDD" id="cd00078">
    <property type="entry name" value="HECTc"/>
    <property type="match status" value="1"/>
</dbReference>
<feature type="domain" description="MADF" evidence="10">
    <location>
        <begin position="13"/>
        <end position="103"/>
    </location>
</feature>
<dbReference type="PROSITE" id="PS50237">
    <property type="entry name" value="HECT"/>
    <property type="match status" value="1"/>
</dbReference>
<dbReference type="PROSITE" id="PS51029">
    <property type="entry name" value="MADF"/>
    <property type="match status" value="1"/>
</dbReference>
<sequence length="1135" mass="130388">MPIKTWPPEKILRLIELYKEHPVLWDPCHKDFKNSDLKSMVWLNIADTIGSRDAEKKMNILIVQFRRELKKIRERILAGKSEEEVTTKWFAFEAMSFLKGKIKKQKQASNNTSTSNLMNDSSQYFDQQQELRINKWRPNSSGVSNNIENVEYDQGLVLRSSHDPQRDEYSAFGEMVAIKLRKLASSYAKNRAMNLITNSLFQVEIECTEGECEETEMVNCFKKAQTLEQQISMNVEESAENIEDISNRENDQNISSESRPFNLVSKLASSRLMKRTSTRRIIERYVYMLTEGCGSSSCDNENCVSSGKIKPLSQAKAASSALRLLRCQAKICESSRGSKIPRTQSSTSPFQISETDSASENNGMEENSSGLKFLTENVVRGIVSTCQNESRYSQLVRTLLEVFSKADTLSKSFLKVEPFRLRSFSGSDLVGFDKEKLRELEGETEKDVDSSQNMESTFDWLSDETRIDFFALRKAYQNVFELPSHVFEGSLIRALMLLADNSEMELKVELKDKLDNPEELEKYVISFLIIFEMPTLESTEYVDKALPQLCKAMSLLPYSALARICRVWARYCRNSFKNILELLHQLITARVIKNCDGKRHLQDNIDIVSATKVMKVLYYANALAGKMESPANTKDEDYDNPEADSNYSLFPDSELRYSICPSSLLSEDPLAAELKIDFMDCIKPYLPFSDFYNEPLSDAIEMDKDYTNYKSAIRIESSGTSSSRGDGKLVSDKYFSFITYPFILTPATKTVALFYDNRIRMYSERRNSVLHAISGLPPNPYLKLQVRRDHLIEDALMRLELLCYESPQDFKKQLMVEFEGEQGMDEGGISKEFFQLIVEEIFNPDYGMFTFDQELQTCWFNYMSFENESQYTLIGLIIGLAIYNNIILDVRFPMVVYKKVLGKKGTFNDLEDYSPVLYKSLKCMLEHEDDDLEDVYVQTFRISYNDPFGSVVYHDLIPDGDKVPVTLYNRQQFVDLYADFLLNKSIAKQFNAFRKGFRVVTDESPLKFLFRPEEIEILVCGSKDFNLKELQESTRYDGGYDSSSSIIEYFWEFTHSLSHANQRKLLQFTTGSDRVPVGGLGQLHMIIARNGPDSDRLPTAHTCFNILLLPEYSSKEKLCDRLMKAINYSKGFGML</sequence>
<keyword evidence="4" id="KW-0963">Cytoplasm</keyword>
<evidence type="ECO:0000256" key="4">
    <source>
        <dbReference type="ARBA" id="ARBA00022490"/>
    </source>
</evidence>
<dbReference type="InterPro" id="IPR006578">
    <property type="entry name" value="MADF-dom"/>
</dbReference>
<dbReference type="Pfam" id="PF16558">
    <property type="entry name" value="AZUL"/>
    <property type="match status" value="1"/>
</dbReference>
<dbReference type="EMBL" id="JBBCAQ010000003">
    <property type="protein sequence ID" value="KAK7604651.1"/>
    <property type="molecule type" value="Genomic_DNA"/>
</dbReference>